<comment type="caution">
    <text evidence="1">The sequence shown here is derived from an EMBL/GenBank/DDBJ whole genome shotgun (WGS) entry which is preliminary data.</text>
</comment>
<accession>A0ABU0U9F9</accession>
<sequence length="38" mass="4433">MLISSPRHIIGLLFHIAEYVQRYVGKLSLTAWCIVLYQ</sequence>
<organism evidence="1 2">
    <name type="scientific">Sphingobacterium zeae</name>
    <dbReference type="NCBI Taxonomy" id="1776859"/>
    <lineage>
        <taxon>Bacteria</taxon>
        <taxon>Pseudomonadati</taxon>
        <taxon>Bacteroidota</taxon>
        <taxon>Sphingobacteriia</taxon>
        <taxon>Sphingobacteriales</taxon>
        <taxon>Sphingobacteriaceae</taxon>
        <taxon>Sphingobacterium</taxon>
    </lineage>
</organism>
<name>A0ABU0U9F9_9SPHI</name>
<protein>
    <submittedName>
        <fullName evidence="1">Uncharacterized protein</fullName>
    </submittedName>
</protein>
<reference evidence="1 2" key="1">
    <citation type="submission" date="2023-07" db="EMBL/GenBank/DDBJ databases">
        <title>Functional and genomic diversity of the sorghum phyllosphere microbiome.</title>
        <authorList>
            <person name="Shade A."/>
        </authorList>
    </citation>
    <scope>NUCLEOTIDE SEQUENCE [LARGE SCALE GENOMIC DNA]</scope>
    <source>
        <strain evidence="1 2">SORGH_AS_0892</strain>
    </source>
</reference>
<dbReference type="EMBL" id="JAUTBA010000001">
    <property type="protein sequence ID" value="MDQ1151493.1"/>
    <property type="molecule type" value="Genomic_DNA"/>
</dbReference>
<keyword evidence="2" id="KW-1185">Reference proteome</keyword>
<proteinExistence type="predicted"/>
<dbReference type="Proteomes" id="UP001244640">
    <property type="component" value="Unassembled WGS sequence"/>
</dbReference>
<evidence type="ECO:0000313" key="1">
    <source>
        <dbReference type="EMBL" id="MDQ1151493.1"/>
    </source>
</evidence>
<gene>
    <name evidence="1" type="ORF">QE382_003477</name>
</gene>
<evidence type="ECO:0000313" key="2">
    <source>
        <dbReference type="Proteomes" id="UP001244640"/>
    </source>
</evidence>